<evidence type="ECO:0000313" key="2">
    <source>
        <dbReference type="Proteomes" id="UP000649617"/>
    </source>
</evidence>
<sequence>MYAAHHTDVAPSVAGIGGSPSLAVDFATFIQLIRWMLDVNLGDINRKISGNSGPKGFQAASAALSVSLRSRFTSSRRASAC</sequence>
<dbReference type="AlphaFoldDB" id="A0A812PWW8"/>
<keyword evidence="2" id="KW-1185">Reference proteome</keyword>
<dbReference type="Proteomes" id="UP000649617">
    <property type="component" value="Unassembled WGS sequence"/>
</dbReference>
<name>A0A812PWW8_SYMPI</name>
<comment type="caution">
    <text evidence="1">The sequence shown here is derived from an EMBL/GenBank/DDBJ whole genome shotgun (WGS) entry which is preliminary data.</text>
</comment>
<dbReference type="EMBL" id="CAJNIZ010014725">
    <property type="protein sequence ID" value="CAE7365535.1"/>
    <property type="molecule type" value="Genomic_DNA"/>
</dbReference>
<reference evidence="1" key="1">
    <citation type="submission" date="2021-02" db="EMBL/GenBank/DDBJ databases">
        <authorList>
            <person name="Dougan E. K."/>
            <person name="Rhodes N."/>
            <person name="Thang M."/>
            <person name="Chan C."/>
        </authorList>
    </citation>
    <scope>NUCLEOTIDE SEQUENCE</scope>
</reference>
<evidence type="ECO:0000313" key="1">
    <source>
        <dbReference type="EMBL" id="CAE7365535.1"/>
    </source>
</evidence>
<protein>
    <submittedName>
        <fullName evidence="1">Uncharacterized protein</fullName>
    </submittedName>
</protein>
<proteinExistence type="predicted"/>
<organism evidence="1 2">
    <name type="scientific">Symbiodinium pilosum</name>
    <name type="common">Dinoflagellate</name>
    <dbReference type="NCBI Taxonomy" id="2952"/>
    <lineage>
        <taxon>Eukaryota</taxon>
        <taxon>Sar</taxon>
        <taxon>Alveolata</taxon>
        <taxon>Dinophyceae</taxon>
        <taxon>Suessiales</taxon>
        <taxon>Symbiodiniaceae</taxon>
        <taxon>Symbiodinium</taxon>
    </lineage>
</organism>
<accession>A0A812PWW8</accession>
<gene>
    <name evidence="1" type="ORF">SPIL2461_LOCUS8820</name>
</gene>